<evidence type="ECO:0000313" key="3">
    <source>
        <dbReference type="Proteomes" id="UP000195570"/>
    </source>
</evidence>
<reference evidence="2" key="1">
    <citation type="submission" date="2016-09" db="EMBL/GenBank/DDBJ databases">
        <authorList>
            <person name="Hebert L."/>
            <person name="Moumen B."/>
        </authorList>
    </citation>
    <scope>NUCLEOTIDE SEQUENCE [LARGE SCALE GENOMIC DNA]</scope>
    <source>
        <strain evidence="2">OVI</strain>
    </source>
</reference>
<evidence type="ECO:0000313" key="2">
    <source>
        <dbReference type="EMBL" id="SCU65494.1"/>
    </source>
</evidence>
<accession>A0A1G4I1C7</accession>
<dbReference type="RefSeq" id="XP_067077089.1">
    <property type="nucleotide sequence ID" value="XM_067220988.1"/>
</dbReference>
<dbReference type="GeneID" id="92379431"/>
<protein>
    <submittedName>
        <fullName evidence="2">Trypanosomal VSG domain containing protein, putative</fullName>
    </submittedName>
</protein>
<feature type="region of interest" description="Disordered" evidence="1">
    <location>
        <begin position="129"/>
        <end position="161"/>
    </location>
</feature>
<feature type="compositionally biased region" description="Polar residues" evidence="1">
    <location>
        <begin position="129"/>
        <end position="143"/>
    </location>
</feature>
<comment type="caution">
    <text evidence="2">The sequence shown here is derived from an EMBL/GenBank/DDBJ whole genome shotgun (WGS) entry which is preliminary data.</text>
</comment>
<sequence length="161" mass="17162">MAKCTEHTNANQEANAELLQRVTSALASLLEEGHGSANARGYIGWTDSQAVAGDCTGDKTSGKGACAYYGLQGTKVNKPQWLTELEVAAAAAQKLATQKIAKQAKQADIKHLNRTLIDLLRQSIVNSKTAAANKQTPTSQAKQITDADCHNHKDNTTCKTP</sequence>
<proteinExistence type="predicted"/>
<feature type="compositionally biased region" description="Basic and acidic residues" evidence="1">
    <location>
        <begin position="145"/>
        <end position="161"/>
    </location>
</feature>
<dbReference type="EMBL" id="CZPT02000308">
    <property type="protein sequence ID" value="SCU65494.1"/>
    <property type="molecule type" value="Genomic_DNA"/>
</dbReference>
<dbReference type="VEuPathDB" id="TriTrypDB:TEOVI_000549100"/>
<name>A0A1G4I1C7_TRYEQ</name>
<organism evidence="2 3">
    <name type="scientific">Trypanosoma equiperdum</name>
    <dbReference type="NCBI Taxonomy" id="5694"/>
    <lineage>
        <taxon>Eukaryota</taxon>
        <taxon>Discoba</taxon>
        <taxon>Euglenozoa</taxon>
        <taxon>Kinetoplastea</taxon>
        <taxon>Metakinetoplastina</taxon>
        <taxon>Trypanosomatida</taxon>
        <taxon>Trypanosomatidae</taxon>
        <taxon>Trypanosoma</taxon>
    </lineage>
</organism>
<dbReference type="Proteomes" id="UP000195570">
    <property type="component" value="Unassembled WGS sequence"/>
</dbReference>
<keyword evidence="3" id="KW-1185">Reference proteome</keyword>
<gene>
    <name evidence="2" type="ORF">TEOVI_000549100</name>
</gene>
<dbReference type="AlphaFoldDB" id="A0A1G4I1C7"/>
<evidence type="ECO:0000256" key="1">
    <source>
        <dbReference type="SAM" id="MobiDB-lite"/>
    </source>
</evidence>